<evidence type="ECO:0000313" key="1">
    <source>
        <dbReference type="EMBL" id="MBF4500228.1"/>
    </source>
</evidence>
<keyword evidence="2" id="KW-1185">Reference proteome</keyword>
<dbReference type="InterPro" id="IPR006944">
    <property type="entry name" value="Phage/GTA_portal"/>
</dbReference>
<dbReference type="RefSeq" id="WP_194561677.1">
    <property type="nucleotide sequence ID" value="NZ_JADKPV010000001.1"/>
</dbReference>
<sequence>MKLVDRLLGNKVTFNTSQNSQVVERDGVNWSFSADIESSDIVKACIKPKVKAIGKLQVKHVIGDIEQGSELIDLLNEPNEIDSLQTLLEKLVTQLQLNNNGYAIIERDNKGKPVAIIPVLSNSAEMSKSKSGNFFITFKMSQKEITVPYADVIHLKQEHNAKEYFGQSPAHSIQNILKSISASDESVEHAIKNSTKLRWLMKFNNVIRPEDMRQQIEQFRQDYLQIENEGGIAGTDNKYDLEQIKQQVYVPDTAIQKEKIERLYSYFGVNESIVKNNYTEDEWSAFYEAEIEPLIIALQNEFTRKLFTKVERRKGNRIIFDGTGFLFSSMETKLKLVDYVDRGLVTPNEARKIMNMPSIEGGDIPIRRLDTARVDDERFYNVVDDTTLKGGDKDEV</sequence>
<dbReference type="Proteomes" id="UP000622653">
    <property type="component" value="Unassembled WGS sequence"/>
</dbReference>
<proteinExistence type="predicted"/>
<reference evidence="1" key="1">
    <citation type="submission" date="2020-11" db="EMBL/GenBank/DDBJ databases">
        <title>Multidrug resistant novel bacterium Savagea serpentis sp. nov., isolated from the scats of a vine snake (Ahaetulla nasuta).</title>
        <authorList>
            <person name="Venkata Ramana V."/>
            <person name="Vikas Patil S."/>
            <person name="Yogita Lugani V."/>
        </authorList>
    </citation>
    <scope>NUCLEOTIDE SEQUENCE</scope>
    <source>
        <strain evidence="1">SN6</strain>
    </source>
</reference>
<dbReference type="AlphaFoldDB" id="A0A8J7GJY8"/>
<comment type="caution">
    <text evidence="1">The sequence shown here is derived from an EMBL/GenBank/DDBJ whole genome shotgun (WGS) entry which is preliminary data.</text>
</comment>
<organism evidence="1 2">
    <name type="scientific">Savagea serpentis</name>
    <dbReference type="NCBI Taxonomy" id="2785297"/>
    <lineage>
        <taxon>Bacteria</taxon>
        <taxon>Bacillati</taxon>
        <taxon>Bacillota</taxon>
        <taxon>Bacilli</taxon>
        <taxon>Bacillales</taxon>
        <taxon>Caryophanaceae</taxon>
        <taxon>Savagea</taxon>
    </lineage>
</organism>
<evidence type="ECO:0000313" key="2">
    <source>
        <dbReference type="Proteomes" id="UP000622653"/>
    </source>
</evidence>
<gene>
    <name evidence="1" type="ORF">IRY55_02535</name>
</gene>
<accession>A0A8J7GJY8</accession>
<dbReference type="EMBL" id="JADKPV010000001">
    <property type="protein sequence ID" value="MBF4500228.1"/>
    <property type="molecule type" value="Genomic_DNA"/>
</dbReference>
<protein>
    <submittedName>
        <fullName evidence="1">Phage portal protein</fullName>
    </submittedName>
</protein>
<name>A0A8J7GJY8_9BACL</name>
<dbReference type="Pfam" id="PF04860">
    <property type="entry name" value="Phage_portal"/>
    <property type="match status" value="1"/>
</dbReference>